<reference evidence="1" key="1">
    <citation type="submission" date="2016-05" db="EMBL/GenBank/DDBJ databases">
        <authorList>
            <person name="Lavstsen T."/>
            <person name="Jespersen J.S."/>
        </authorList>
    </citation>
    <scope>NUCLEOTIDE SEQUENCE</scope>
    <source>
        <tissue evidence="1">Brain</tissue>
    </source>
</reference>
<name>A0A1A8Q0J0_9TELE</name>
<feature type="non-terminal residue" evidence="1">
    <location>
        <position position="70"/>
    </location>
</feature>
<dbReference type="EMBL" id="HAEG01010384">
    <property type="protein sequence ID" value="SBR86988.1"/>
    <property type="molecule type" value="Transcribed_RNA"/>
</dbReference>
<dbReference type="AlphaFoldDB" id="A0A1A8Q0J0"/>
<organism evidence="1">
    <name type="scientific">Nothobranchius pienaari</name>
    <dbReference type="NCBI Taxonomy" id="704102"/>
    <lineage>
        <taxon>Eukaryota</taxon>
        <taxon>Metazoa</taxon>
        <taxon>Chordata</taxon>
        <taxon>Craniata</taxon>
        <taxon>Vertebrata</taxon>
        <taxon>Euteleostomi</taxon>
        <taxon>Actinopterygii</taxon>
        <taxon>Neopterygii</taxon>
        <taxon>Teleostei</taxon>
        <taxon>Neoteleostei</taxon>
        <taxon>Acanthomorphata</taxon>
        <taxon>Ovalentaria</taxon>
        <taxon>Atherinomorphae</taxon>
        <taxon>Cyprinodontiformes</taxon>
        <taxon>Nothobranchiidae</taxon>
        <taxon>Nothobranchius</taxon>
    </lineage>
</organism>
<sequence>LPQGRQQNVVSVQFNFILRPSQWPSGMSVSPETGRPRFKSWLGHTKDLKRMGPSASLIDTQLSGLDWGVK</sequence>
<gene>
    <name evidence="1" type="primary">Nfu_g_1_024454</name>
</gene>
<accession>A0A1A8Q0J0</accession>
<protein>
    <submittedName>
        <fullName evidence="1">Uncharacterized protein</fullName>
    </submittedName>
</protein>
<proteinExistence type="predicted"/>
<feature type="non-terminal residue" evidence="1">
    <location>
        <position position="1"/>
    </location>
</feature>
<evidence type="ECO:0000313" key="1">
    <source>
        <dbReference type="EMBL" id="SBR86988.1"/>
    </source>
</evidence>
<reference evidence="1" key="2">
    <citation type="submission" date="2016-06" db="EMBL/GenBank/DDBJ databases">
        <title>The genome of a short-lived fish provides insights into sex chromosome evolution and the genetic control of aging.</title>
        <authorList>
            <person name="Reichwald K."/>
            <person name="Felder M."/>
            <person name="Petzold A."/>
            <person name="Koch P."/>
            <person name="Groth M."/>
            <person name="Platzer M."/>
        </authorList>
    </citation>
    <scope>NUCLEOTIDE SEQUENCE</scope>
    <source>
        <tissue evidence="1">Brain</tissue>
    </source>
</reference>